<protein>
    <submittedName>
        <fullName evidence="1">Lipoate-protein ligase A</fullName>
    </submittedName>
</protein>
<dbReference type="GO" id="GO:0016874">
    <property type="term" value="F:ligase activity"/>
    <property type="evidence" value="ECO:0007669"/>
    <property type="project" value="UniProtKB-KW"/>
</dbReference>
<evidence type="ECO:0000313" key="5">
    <source>
        <dbReference type="Proteomes" id="UP000272471"/>
    </source>
</evidence>
<dbReference type="Proteomes" id="UP000272471">
    <property type="component" value="Unassembled WGS sequence"/>
</dbReference>
<keyword evidence="1" id="KW-0436">Ligase</keyword>
<gene>
    <name evidence="1" type="ORF">AC496_1120</name>
    <name evidence="3" type="ORF">ALQ11_03327</name>
    <name evidence="2" type="ORF">ALQ42_00553</name>
</gene>
<dbReference type="Proteomes" id="UP000037836">
    <property type="component" value="Unassembled WGS sequence"/>
</dbReference>
<evidence type="ECO:0000313" key="6">
    <source>
        <dbReference type="Proteomes" id="UP000273536"/>
    </source>
</evidence>
<keyword evidence="4" id="KW-1185">Reference proteome</keyword>
<evidence type="ECO:0000313" key="1">
    <source>
        <dbReference type="EMBL" id="KPC44260.1"/>
    </source>
</evidence>
<proteinExistence type="predicted"/>
<dbReference type="Proteomes" id="UP000273536">
    <property type="component" value="Unassembled WGS sequence"/>
</dbReference>
<dbReference type="EMBL" id="RBPS01000351">
    <property type="protein sequence ID" value="RMO30139.1"/>
    <property type="molecule type" value="Genomic_DNA"/>
</dbReference>
<organism evidence="2 6">
    <name type="scientific">Pseudomonas savastanoi pv. glycinea</name>
    <name type="common">Pseudomonas syringae pv. glycinea</name>
    <dbReference type="NCBI Taxonomy" id="318"/>
    <lineage>
        <taxon>Bacteria</taxon>
        <taxon>Pseudomonadati</taxon>
        <taxon>Pseudomonadota</taxon>
        <taxon>Gammaproteobacteria</taxon>
        <taxon>Pseudomonadales</taxon>
        <taxon>Pseudomonadaceae</taxon>
        <taxon>Pseudomonas</taxon>
    </lineage>
</organism>
<comment type="caution">
    <text evidence="2">The sequence shown here is derived from an EMBL/GenBank/DDBJ whole genome shotgun (WGS) entry which is preliminary data.</text>
</comment>
<reference evidence="1 4" key="2">
    <citation type="submission" date="2015-10" db="EMBL/GenBank/DDBJ databases">
        <title>Comparative genomics and high-throughput reverse genetic screens identify a new phytobacterial MAMP and an Arabidopsis receptor required for immune elicitation.</title>
        <authorList>
            <person name="Mott G.A."/>
            <person name="Thakur S."/>
            <person name="Wang P.W."/>
            <person name="Desveaux D."/>
            <person name="Guttman D.S."/>
        </authorList>
    </citation>
    <scope>NUCLEOTIDE SEQUENCE [LARGE SCALE GENOMIC DNA]</scope>
    <source>
        <strain evidence="1 4">BR1</strain>
    </source>
</reference>
<sequence>MQDSIIDICVEQGLQAEQDLLAAVCSGAADHGLLFLATY</sequence>
<dbReference type="EMBL" id="RBQX01000137">
    <property type="protein sequence ID" value="RMQ17184.1"/>
    <property type="molecule type" value="Genomic_DNA"/>
</dbReference>
<evidence type="ECO:0000313" key="2">
    <source>
        <dbReference type="EMBL" id="RMO30139.1"/>
    </source>
</evidence>
<name>A0A0P9R1R0_PSESG</name>
<evidence type="ECO:0000313" key="4">
    <source>
        <dbReference type="Proteomes" id="UP000037836"/>
    </source>
</evidence>
<dbReference type="EMBL" id="LGLO01000054">
    <property type="protein sequence ID" value="KPC44260.1"/>
    <property type="molecule type" value="Genomic_DNA"/>
</dbReference>
<reference evidence="5 6" key="3">
    <citation type="submission" date="2018-08" db="EMBL/GenBank/DDBJ databases">
        <title>Recombination of ecologically and evolutionarily significant loci maintains genetic cohesion in the Pseudomonas syringae species complex.</title>
        <authorList>
            <person name="Dillon M."/>
            <person name="Thakur S."/>
            <person name="Almeida R.N.D."/>
            <person name="Weir B.S."/>
            <person name="Guttman D.S."/>
        </authorList>
    </citation>
    <scope>NUCLEOTIDE SEQUENCE [LARGE SCALE GENOMIC DNA]</scope>
    <source>
        <strain evidence="3 5">ICMP 4182</strain>
        <strain evidence="2 6">ICMP 6372</strain>
    </source>
</reference>
<reference evidence="1 4" key="1">
    <citation type="submission" date="2015-07" db="EMBL/GenBank/DDBJ databases">
        <authorList>
            <person name="O'Brien H.E."/>
            <person name="Thakur S."/>
            <person name="Gong Y."/>
            <person name="Wang P.W."/>
            <person name="Guttman D.S."/>
        </authorList>
    </citation>
    <scope>NUCLEOTIDE SEQUENCE [LARGE SCALE GENOMIC DNA]</scope>
    <source>
        <strain evidence="1 4">BR1</strain>
    </source>
</reference>
<dbReference type="AlphaFoldDB" id="A0A0P9R1R0"/>
<evidence type="ECO:0000313" key="3">
    <source>
        <dbReference type="EMBL" id="RMQ17184.1"/>
    </source>
</evidence>
<accession>A0A0P9R1R0</accession>